<feature type="signal peptide" evidence="6">
    <location>
        <begin position="1"/>
        <end position="23"/>
    </location>
</feature>
<feature type="non-terminal residue" evidence="7">
    <location>
        <position position="1"/>
    </location>
</feature>
<feature type="chain" id="PRO_5005222766" description="Mitochondrial carrier protein" evidence="6">
    <location>
        <begin position="24"/>
        <end position="284"/>
    </location>
</feature>
<proteinExistence type="inferred from homology"/>
<name>A0A0H5QQQ5_9EUKA</name>
<evidence type="ECO:0000313" key="7">
    <source>
        <dbReference type="EMBL" id="CRZ04368.1"/>
    </source>
</evidence>
<evidence type="ECO:0000256" key="3">
    <source>
        <dbReference type="ARBA" id="ARBA00023136"/>
    </source>
</evidence>
<dbReference type="PANTHER" id="PTHR46080">
    <property type="entry name" value="MITOCHONDRIAL SUBSTRATE CARRIER FAMILY PROTEIN J"/>
    <property type="match status" value="1"/>
</dbReference>
<dbReference type="InterPro" id="IPR023395">
    <property type="entry name" value="MCP_dom_sf"/>
</dbReference>
<dbReference type="EMBL" id="HACM01003926">
    <property type="protein sequence ID" value="CRZ04368.1"/>
    <property type="molecule type" value="Transcribed_RNA"/>
</dbReference>
<feature type="repeat" description="Solcar" evidence="4">
    <location>
        <begin position="97"/>
        <end position="183"/>
    </location>
</feature>
<accession>A0A0H5QQQ5</accession>
<feature type="repeat" description="Solcar" evidence="4">
    <location>
        <begin position="194"/>
        <end position="280"/>
    </location>
</feature>
<keyword evidence="5" id="KW-0813">Transport</keyword>
<evidence type="ECO:0000256" key="2">
    <source>
        <dbReference type="ARBA" id="ARBA00022692"/>
    </source>
</evidence>
<reference evidence="7" key="1">
    <citation type="submission" date="2015-04" db="EMBL/GenBank/DDBJ databases">
        <title>The genome sequence of the plant pathogenic Rhizarian Plasmodiophora brassicae reveals insights in its biotrophic life cycle and the origin of chitin synthesis.</title>
        <authorList>
            <person name="Schwelm A."/>
            <person name="Fogelqvist J."/>
            <person name="Knaust A."/>
            <person name="Julke S."/>
            <person name="Lilja T."/>
            <person name="Dhandapani V."/>
            <person name="Bonilla-Rosso G."/>
            <person name="Karlsson M."/>
            <person name="Shevchenko A."/>
            <person name="Choi S.R."/>
            <person name="Kim H.G."/>
            <person name="Park J.Y."/>
            <person name="Lim Y.P."/>
            <person name="Ludwig-Muller J."/>
            <person name="Dixelius C."/>
        </authorList>
    </citation>
    <scope>NUCLEOTIDE SEQUENCE</scope>
    <source>
        <tissue evidence="7">Potato root galls</tissue>
    </source>
</reference>
<dbReference type="PANTHER" id="PTHR46080:SF18">
    <property type="entry name" value="MITOCHONDRIAL SUBSTRATE CARRIER FAMILY PROTEIN J"/>
    <property type="match status" value="1"/>
</dbReference>
<sequence length="284" mass="31340">LSIPTYFSLNILFVIVFDTCLHPFDMIKTRQQFHRVSSGAPLSALETMQQVVRARGLRGLFSGLRASMTTNLPGHLVYFGTYEASKQFQMDNFPDLNHTQICMTSGVISEMVSTGFHTPGDVICRRLMVYPLDKPRMSDIEMMKEVVRSNGIQGLWRGVRTSIVTNSPSSAVWFGTYEWAKSSLHKRAHVLGLDPHYEQFLSGAIAGAASVCVSNPLDVVRTLVQTSGLDTKPQSIWSTIRQQVATQGLSGLTRGIGPRLLVAVPGSAITFTVYELLKSLSLKN</sequence>
<dbReference type="AlphaFoldDB" id="A0A0H5QQQ5"/>
<keyword evidence="3 4" id="KW-0472">Membrane</keyword>
<dbReference type="Pfam" id="PF00153">
    <property type="entry name" value="Mito_carr"/>
    <property type="match status" value="3"/>
</dbReference>
<dbReference type="SUPFAM" id="SSF103506">
    <property type="entry name" value="Mitochondrial carrier"/>
    <property type="match status" value="1"/>
</dbReference>
<protein>
    <recommendedName>
        <fullName evidence="8">Mitochondrial carrier protein</fullName>
    </recommendedName>
</protein>
<comment type="similarity">
    <text evidence="5">Belongs to the mitochondrial carrier (TC 2.A.29) family.</text>
</comment>
<feature type="repeat" description="Solcar" evidence="4">
    <location>
        <begin position="1"/>
        <end position="88"/>
    </location>
</feature>
<keyword evidence="6" id="KW-0732">Signal</keyword>
<dbReference type="InterPro" id="IPR018108">
    <property type="entry name" value="MCP_transmembrane"/>
</dbReference>
<evidence type="ECO:0000256" key="6">
    <source>
        <dbReference type="SAM" id="SignalP"/>
    </source>
</evidence>
<evidence type="ECO:0000256" key="1">
    <source>
        <dbReference type="ARBA" id="ARBA00004141"/>
    </source>
</evidence>
<evidence type="ECO:0008006" key="8">
    <source>
        <dbReference type="Google" id="ProtNLM"/>
    </source>
</evidence>
<evidence type="ECO:0000256" key="5">
    <source>
        <dbReference type="RuleBase" id="RU000488"/>
    </source>
</evidence>
<dbReference type="PROSITE" id="PS50920">
    <property type="entry name" value="SOLCAR"/>
    <property type="match status" value="3"/>
</dbReference>
<evidence type="ECO:0000256" key="4">
    <source>
        <dbReference type="PROSITE-ProRule" id="PRU00282"/>
    </source>
</evidence>
<keyword evidence="2 4" id="KW-0812">Transmembrane</keyword>
<dbReference type="GO" id="GO:0016020">
    <property type="term" value="C:membrane"/>
    <property type="evidence" value="ECO:0007669"/>
    <property type="project" value="UniProtKB-SubCell"/>
</dbReference>
<comment type="subcellular location">
    <subcellularLocation>
        <location evidence="1">Membrane</location>
        <topology evidence="1">Multi-pass membrane protein</topology>
    </subcellularLocation>
</comment>
<organism evidence="7">
    <name type="scientific">Spongospora subterranea</name>
    <dbReference type="NCBI Taxonomy" id="70186"/>
    <lineage>
        <taxon>Eukaryota</taxon>
        <taxon>Sar</taxon>
        <taxon>Rhizaria</taxon>
        <taxon>Endomyxa</taxon>
        <taxon>Phytomyxea</taxon>
        <taxon>Plasmodiophorida</taxon>
        <taxon>Plasmodiophoridae</taxon>
        <taxon>Spongospora</taxon>
    </lineage>
</organism>
<dbReference type="Gene3D" id="1.50.40.10">
    <property type="entry name" value="Mitochondrial carrier domain"/>
    <property type="match status" value="1"/>
</dbReference>